<dbReference type="Pfam" id="PF17801">
    <property type="entry name" value="Melibiase_C"/>
    <property type="match status" value="1"/>
</dbReference>
<dbReference type="AlphaFoldDB" id="A0A4V4HT85"/>
<comment type="catalytic activity">
    <reaction evidence="1 8">
        <text>Hydrolysis of terminal, non-reducing alpha-D-galactose residues in alpha-D-galactosides, including galactose oligosaccharides, galactomannans and galactolipids.</text>
        <dbReference type="EC" id="3.2.1.22"/>
    </reaction>
</comment>
<evidence type="ECO:0000313" key="11">
    <source>
        <dbReference type="EMBL" id="THV44116.1"/>
    </source>
</evidence>
<evidence type="ECO:0000256" key="4">
    <source>
        <dbReference type="ARBA" id="ARBA00012755"/>
    </source>
</evidence>
<dbReference type="InterPro" id="IPR000111">
    <property type="entry name" value="Glyco_hydro_27/36_CS"/>
</dbReference>
<keyword evidence="6 8" id="KW-0378">Hydrolase</keyword>
<protein>
    <recommendedName>
        <fullName evidence="4 8">Alpha-galactosidase</fullName>
        <ecNumber evidence="4 8">3.2.1.22</ecNumber>
    </recommendedName>
    <alternativeName>
        <fullName evidence="8">Melibiase</fullName>
    </alternativeName>
</protein>
<evidence type="ECO:0000313" key="12">
    <source>
        <dbReference type="Proteomes" id="UP000308671"/>
    </source>
</evidence>
<comment type="function">
    <text evidence="2">Hydrolyzes a variety of simple alpha-D-galactoside as well as more complex molecules such as oligosaccharides and polysaccharides.</text>
</comment>
<dbReference type="InterPro" id="IPR002241">
    <property type="entry name" value="Glyco_hydro_27"/>
</dbReference>
<dbReference type="GO" id="GO:0004557">
    <property type="term" value="F:alpha-galactosidase activity"/>
    <property type="evidence" value="ECO:0007669"/>
    <property type="project" value="UniProtKB-EC"/>
</dbReference>
<name>A0A4V4HT85_9HELO</name>
<evidence type="ECO:0000256" key="7">
    <source>
        <dbReference type="ARBA" id="ARBA00023295"/>
    </source>
</evidence>
<evidence type="ECO:0000256" key="2">
    <source>
        <dbReference type="ARBA" id="ARBA00003969"/>
    </source>
</evidence>
<dbReference type="EC" id="3.2.1.22" evidence="4 8"/>
<proteinExistence type="inferred from homology"/>
<evidence type="ECO:0000256" key="5">
    <source>
        <dbReference type="ARBA" id="ARBA00022729"/>
    </source>
</evidence>
<accession>A0A4V4HT85</accession>
<keyword evidence="12" id="KW-1185">Reference proteome</keyword>
<evidence type="ECO:0000256" key="3">
    <source>
        <dbReference type="ARBA" id="ARBA00009743"/>
    </source>
</evidence>
<dbReference type="SUPFAM" id="SSF51445">
    <property type="entry name" value="(Trans)glycosidases"/>
    <property type="match status" value="1"/>
</dbReference>
<sequence length="407" mass="43054">MRSQLFPAFIVSLLGSTVDSRNLEVRISNGLGRTPALGWNSWNAFGCNGASASSAMTAANQFVNLGLKNLGYIYVNIDDCWHTKSRNSSGNLVADPNKWPNGIAYTVNQIHGMGLKFGLYGDAGTMTCAGYPGSQGHEQQDATLLGSWGVDYWKYDNCYTPCNGQVPQTCWIARNSEAWYQTFGNALKTVSHPILYSLCSWGVDSVWTWGGSVGNSWRVTGDIQNTWSSVSSIANTAAGISKYSGPGGFNDLDMLEIGNGGLSEAEERAHFGLWAIAKSPLIIGTNLASIKSSSLAIIKNAGIISINQDSFGKAATYFTPSGQAGPKSGQLYPYWAGPLSDGVVVGIVAANGALNYNVALSSVPGLGSGTWSWKEFYSGKTGSGTSISGSLASHDMAVYKITKTSGS</sequence>
<dbReference type="EMBL" id="PQXL01000724">
    <property type="protein sequence ID" value="THV44116.1"/>
    <property type="molecule type" value="Genomic_DNA"/>
</dbReference>
<evidence type="ECO:0000256" key="9">
    <source>
        <dbReference type="SAM" id="SignalP"/>
    </source>
</evidence>
<evidence type="ECO:0000256" key="1">
    <source>
        <dbReference type="ARBA" id="ARBA00001255"/>
    </source>
</evidence>
<reference evidence="11 12" key="1">
    <citation type="submission" date="2017-12" db="EMBL/GenBank/DDBJ databases">
        <title>Comparative genomics of Botrytis spp.</title>
        <authorList>
            <person name="Valero-Jimenez C.A."/>
            <person name="Tapia P."/>
            <person name="Veloso J."/>
            <person name="Silva-Moreno E."/>
            <person name="Staats M."/>
            <person name="Valdes J.H."/>
            <person name="Van Kan J.A.L."/>
        </authorList>
    </citation>
    <scope>NUCLEOTIDE SEQUENCE [LARGE SCALE GENOMIC DNA]</scope>
    <source>
        <strain evidence="11 12">MUCL435</strain>
    </source>
</reference>
<dbReference type="PRINTS" id="PR00740">
    <property type="entry name" value="GLHYDRLASE27"/>
</dbReference>
<dbReference type="Gene3D" id="3.20.20.70">
    <property type="entry name" value="Aldolase class I"/>
    <property type="match status" value="1"/>
</dbReference>
<dbReference type="FunFam" id="3.20.20.70:FF:000197">
    <property type="entry name" value="Alpha-galactosidase"/>
    <property type="match status" value="1"/>
</dbReference>
<dbReference type="Pfam" id="PF16499">
    <property type="entry name" value="Melibiase_2"/>
    <property type="match status" value="1"/>
</dbReference>
<gene>
    <name evidence="11" type="ORF">BGAL_0729g00010</name>
</gene>
<evidence type="ECO:0000259" key="10">
    <source>
        <dbReference type="Pfam" id="PF17801"/>
    </source>
</evidence>
<feature type="domain" description="Alpha galactosidase C-terminal" evidence="10">
    <location>
        <begin position="333"/>
        <end position="401"/>
    </location>
</feature>
<dbReference type="InterPro" id="IPR013785">
    <property type="entry name" value="Aldolase_TIM"/>
</dbReference>
<dbReference type="PANTHER" id="PTHR11452">
    <property type="entry name" value="ALPHA-GALACTOSIDASE/ALPHA-N-ACETYLGALACTOSAMINIDASE"/>
    <property type="match status" value="1"/>
</dbReference>
<comment type="similarity">
    <text evidence="3 8">Belongs to the glycosyl hydrolase 27 family.</text>
</comment>
<feature type="signal peptide" evidence="9">
    <location>
        <begin position="1"/>
        <end position="20"/>
    </location>
</feature>
<dbReference type="Proteomes" id="UP000308671">
    <property type="component" value="Unassembled WGS sequence"/>
</dbReference>
<dbReference type="SUPFAM" id="SSF51011">
    <property type="entry name" value="Glycosyl hydrolase domain"/>
    <property type="match status" value="1"/>
</dbReference>
<organism evidence="11 12">
    <name type="scientific">Botrytis galanthina</name>
    <dbReference type="NCBI Taxonomy" id="278940"/>
    <lineage>
        <taxon>Eukaryota</taxon>
        <taxon>Fungi</taxon>
        <taxon>Dikarya</taxon>
        <taxon>Ascomycota</taxon>
        <taxon>Pezizomycotina</taxon>
        <taxon>Leotiomycetes</taxon>
        <taxon>Helotiales</taxon>
        <taxon>Sclerotiniaceae</taxon>
        <taxon>Botrytis</taxon>
    </lineage>
</organism>
<dbReference type="PROSITE" id="PS00512">
    <property type="entry name" value="ALPHA_GALACTOSIDASE"/>
    <property type="match status" value="1"/>
</dbReference>
<feature type="chain" id="PRO_5021019591" description="Alpha-galactosidase" evidence="9">
    <location>
        <begin position="21"/>
        <end position="407"/>
    </location>
</feature>
<evidence type="ECO:0000256" key="6">
    <source>
        <dbReference type="ARBA" id="ARBA00022801"/>
    </source>
</evidence>
<dbReference type="Gene3D" id="2.60.40.1180">
    <property type="entry name" value="Golgi alpha-mannosidase II"/>
    <property type="match status" value="1"/>
</dbReference>
<dbReference type="CDD" id="cd14792">
    <property type="entry name" value="GH27"/>
    <property type="match status" value="1"/>
</dbReference>
<dbReference type="InterPro" id="IPR017853">
    <property type="entry name" value="GH"/>
</dbReference>
<comment type="caution">
    <text evidence="11">The sequence shown here is derived from an EMBL/GenBank/DDBJ whole genome shotgun (WGS) entry which is preliminary data.</text>
</comment>
<keyword evidence="8" id="KW-1015">Disulfide bond</keyword>
<dbReference type="InterPro" id="IPR013780">
    <property type="entry name" value="Glyco_hydro_b"/>
</dbReference>
<dbReference type="GO" id="GO:0005975">
    <property type="term" value="P:carbohydrate metabolic process"/>
    <property type="evidence" value="ECO:0007669"/>
    <property type="project" value="InterPro"/>
</dbReference>
<dbReference type="OrthoDB" id="5795902at2759"/>
<dbReference type="InterPro" id="IPR041233">
    <property type="entry name" value="Melibiase_C"/>
</dbReference>
<evidence type="ECO:0000256" key="8">
    <source>
        <dbReference type="RuleBase" id="RU361168"/>
    </source>
</evidence>
<keyword evidence="7 8" id="KW-0326">Glycosidase</keyword>
<dbReference type="PANTHER" id="PTHR11452:SF75">
    <property type="entry name" value="ALPHA-GALACTOSIDASE MEL1"/>
    <property type="match status" value="1"/>
</dbReference>
<keyword evidence="5 9" id="KW-0732">Signal</keyword>